<proteinExistence type="predicted"/>
<keyword evidence="3" id="KW-1185">Reference proteome</keyword>
<accession>A0A1B9GYA3</accession>
<evidence type="ECO:0000256" key="1">
    <source>
        <dbReference type="SAM" id="MobiDB-lite"/>
    </source>
</evidence>
<feature type="compositionally biased region" description="Acidic residues" evidence="1">
    <location>
        <begin position="29"/>
        <end position="41"/>
    </location>
</feature>
<organism evidence="2 3">
    <name type="scientific">Kwoniella heveanensis BCC8398</name>
    <dbReference type="NCBI Taxonomy" id="1296120"/>
    <lineage>
        <taxon>Eukaryota</taxon>
        <taxon>Fungi</taxon>
        <taxon>Dikarya</taxon>
        <taxon>Basidiomycota</taxon>
        <taxon>Agaricomycotina</taxon>
        <taxon>Tremellomycetes</taxon>
        <taxon>Tremellales</taxon>
        <taxon>Cryptococcaceae</taxon>
        <taxon>Kwoniella</taxon>
    </lineage>
</organism>
<feature type="compositionally biased region" description="Polar residues" evidence="1">
    <location>
        <begin position="43"/>
        <end position="57"/>
    </location>
</feature>
<name>A0A1B9GYA3_9TREE</name>
<dbReference type="EMBL" id="KI669497">
    <property type="protein sequence ID" value="OCF35999.1"/>
    <property type="molecule type" value="Genomic_DNA"/>
</dbReference>
<sequence length="136" mass="14247">MPSIYRDCNTGPSRAGNFTRGQEPLPDLLDYEILSDGDDESSAGVSSGTTRLTNGGTTDERPMVDSVDTDATVATAGDQLPNWDNLFDPIAEDGSPRDSAPTQRWQTANGTDTAAGSSVMDNTQGSPQTGFPTAMA</sequence>
<dbReference type="Proteomes" id="UP000092666">
    <property type="component" value="Unassembled WGS sequence"/>
</dbReference>
<dbReference type="AlphaFoldDB" id="A0A1B9GYA3"/>
<evidence type="ECO:0000313" key="2">
    <source>
        <dbReference type="EMBL" id="OCF35999.1"/>
    </source>
</evidence>
<feature type="region of interest" description="Disordered" evidence="1">
    <location>
        <begin position="1"/>
        <end position="136"/>
    </location>
</feature>
<protein>
    <submittedName>
        <fullName evidence="2">Uncharacterized protein</fullName>
    </submittedName>
</protein>
<reference evidence="2 3" key="1">
    <citation type="submission" date="2013-07" db="EMBL/GenBank/DDBJ databases">
        <title>The Genome Sequence of Cryptococcus heveanensis BCC8398.</title>
        <authorList>
            <consortium name="The Broad Institute Genome Sequencing Platform"/>
            <person name="Cuomo C."/>
            <person name="Litvintseva A."/>
            <person name="Chen Y."/>
            <person name="Heitman J."/>
            <person name="Sun S."/>
            <person name="Springer D."/>
            <person name="Dromer F."/>
            <person name="Young S.K."/>
            <person name="Zeng Q."/>
            <person name="Gargeya S."/>
            <person name="Fitzgerald M."/>
            <person name="Abouelleil A."/>
            <person name="Alvarado L."/>
            <person name="Berlin A.M."/>
            <person name="Chapman S.B."/>
            <person name="Dewar J."/>
            <person name="Goldberg J."/>
            <person name="Griggs A."/>
            <person name="Gujja S."/>
            <person name="Hansen M."/>
            <person name="Howarth C."/>
            <person name="Imamovic A."/>
            <person name="Larimer J."/>
            <person name="McCowan C."/>
            <person name="Murphy C."/>
            <person name="Pearson M."/>
            <person name="Priest M."/>
            <person name="Roberts A."/>
            <person name="Saif S."/>
            <person name="Shea T."/>
            <person name="Sykes S."/>
            <person name="Wortman J."/>
            <person name="Nusbaum C."/>
            <person name="Birren B."/>
        </authorList>
    </citation>
    <scope>NUCLEOTIDE SEQUENCE [LARGE SCALE GENOMIC DNA]</scope>
    <source>
        <strain evidence="2 3">BCC8398</strain>
    </source>
</reference>
<evidence type="ECO:0000313" key="3">
    <source>
        <dbReference type="Proteomes" id="UP000092666"/>
    </source>
</evidence>
<feature type="compositionally biased region" description="Polar residues" evidence="1">
    <location>
        <begin position="100"/>
        <end position="136"/>
    </location>
</feature>
<reference evidence="3" key="2">
    <citation type="submission" date="2013-12" db="EMBL/GenBank/DDBJ databases">
        <title>Evolution of pathogenesis and genome organization in the Tremellales.</title>
        <authorList>
            <person name="Cuomo C."/>
            <person name="Litvintseva A."/>
            <person name="Heitman J."/>
            <person name="Chen Y."/>
            <person name="Sun S."/>
            <person name="Springer D."/>
            <person name="Dromer F."/>
            <person name="Young S."/>
            <person name="Zeng Q."/>
            <person name="Chapman S."/>
            <person name="Gujja S."/>
            <person name="Saif S."/>
            <person name="Birren B."/>
        </authorList>
    </citation>
    <scope>NUCLEOTIDE SEQUENCE [LARGE SCALE GENOMIC DNA]</scope>
    <source>
        <strain evidence="3">BCC8398</strain>
    </source>
</reference>
<gene>
    <name evidence="2" type="ORF">I316_02494</name>
</gene>